<accession>A0AAD3NPM3</accession>
<sequence>MNREPSDLAKMRGGDPKYEPSPPMHVPNAHTGKCTTRVAPFPVPRRVWGADTPARIAGDGYRIGGEEAKRTLLENTATKPAADQEVSSPRGSPHFPDLSAIALIRPEKARIPYYSPLPVAGDSASSGFRTGAAGYAPQTEGNAASRRNEQDMRGFTLSEYATYPKLLHCSRSESPDREKMAAFGLDYHIYNENRTINEGHPARMPYSRETRRP</sequence>
<keyword evidence="4" id="KW-1185">Reference proteome</keyword>
<name>A0AAD3NPM3_CRYJA</name>
<dbReference type="Proteomes" id="UP001234787">
    <property type="component" value="Unassembled WGS sequence"/>
</dbReference>
<evidence type="ECO:0000313" key="2">
    <source>
        <dbReference type="EMBL" id="GLJ56417.1"/>
    </source>
</evidence>
<evidence type="ECO:0000313" key="3">
    <source>
        <dbReference type="EMBL" id="GLJ59229.1"/>
    </source>
</evidence>
<dbReference type="AlphaFoldDB" id="A0AAD3NPM3"/>
<gene>
    <name evidence="2" type="ORF">SUGI_1223270</name>
    <name evidence="3" type="ORF">SUGI_1498090</name>
</gene>
<protein>
    <submittedName>
        <fullName evidence="2">Uncharacterized protein</fullName>
    </submittedName>
</protein>
<reference evidence="2" key="1">
    <citation type="submission" date="2022-12" db="EMBL/GenBank/DDBJ databases">
        <title>Chromosome-Level Genome Assembly of Japanese Cedar (Cryptomeriajaponica D. Don).</title>
        <authorList>
            <person name="Fujino T."/>
            <person name="Yamaguchi K."/>
            <person name="Yokoyama T."/>
            <person name="Hamanaka T."/>
            <person name="Harazono Y."/>
            <person name="Kamada H."/>
            <person name="Kobayashi W."/>
            <person name="Ujino-Ihara T."/>
            <person name="Uchiyama K."/>
            <person name="Matsumoto A."/>
            <person name="Izuno A."/>
            <person name="Tsumura Y."/>
            <person name="Toyoda A."/>
            <person name="Shigenobu S."/>
            <person name="Moriguchi Y."/>
            <person name="Ueno S."/>
            <person name="Kasahara M."/>
        </authorList>
    </citation>
    <scope>NUCLEOTIDE SEQUENCE</scope>
</reference>
<evidence type="ECO:0000256" key="1">
    <source>
        <dbReference type="SAM" id="MobiDB-lite"/>
    </source>
</evidence>
<dbReference type="EMBL" id="BSEH01000761">
    <property type="protein sequence ID" value="GLJ59229.1"/>
    <property type="molecule type" value="Genomic_DNA"/>
</dbReference>
<feature type="region of interest" description="Disordered" evidence="1">
    <location>
        <begin position="129"/>
        <end position="150"/>
    </location>
</feature>
<evidence type="ECO:0000313" key="4">
    <source>
        <dbReference type="Proteomes" id="UP001234787"/>
    </source>
</evidence>
<organism evidence="2 4">
    <name type="scientific">Cryptomeria japonica</name>
    <name type="common">Japanese cedar</name>
    <name type="synonym">Cupressus japonica</name>
    <dbReference type="NCBI Taxonomy" id="3369"/>
    <lineage>
        <taxon>Eukaryota</taxon>
        <taxon>Viridiplantae</taxon>
        <taxon>Streptophyta</taxon>
        <taxon>Embryophyta</taxon>
        <taxon>Tracheophyta</taxon>
        <taxon>Spermatophyta</taxon>
        <taxon>Pinopsida</taxon>
        <taxon>Pinidae</taxon>
        <taxon>Conifers II</taxon>
        <taxon>Cupressales</taxon>
        <taxon>Cupressaceae</taxon>
        <taxon>Cryptomeria</taxon>
    </lineage>
</organism>
<proteinExistence type="predicted"/>
<feature type="compositionally biased region" description="Basic and acidic residues" evidence="1">
    <location>
        <begin position="1"/>
        <end position="18"/>
    </location>
</feature>
<feature type="region of interest" description="Disordered" evidence="1">
    <location>
        <begin position="72"/>
        <end position="97"/>
    </location>
</feature>
<feature type="region of interest" description="Disordered" evidence="1">
    <location>
        <begin position="1"/>
        <end position="33"/>
    </location>
</feature>
<comment type="caution">
    <text evidence="2">The sequence shown here is derived from an EMBL/GenBank/DDBJ whole genome shotgun (WGS) entry which is preliminary data.</text>
</comment>
<dbReference type="EMBL" id="BSEH01000022">
    <property type="protein sequence ID" value="GLJ56417.1"/>
    <property type="molecule type" value="Genomic_DNA"/>
</dbReference>